<organism evidence="9 10">
    <name type="scientific">Dimargaris verticillata</name>
    <dbReference type="NCBI Taxonomy" id="2761393"/>
    <lineage>
        <taxon>Eukaryota</taxon>
        <taxon>Fungi</taxon>
        <taxon>Fungi incertae sedis</taxon>
        <taxon>Zoopagomycota</taxon>
        <taxon>Kickxellomycotina</taxon>
        <taxon>Dimargaritomycetes</taxon>
        <taxon>Dimargaritales</taxon>
        <taxon>Dimargaritaceae</taxon>
        <taxon>Dimargaris</taxon>
    </lineage>
</organism>
<dbReference type="Pfam" id="PF01412">
    <property type="entry name" value="ArfGap"/>
    <property type="match status" value="1"/>
</dbReference>
<dbReference type="InterPro" id="IPR001164">
    <property type="entry name" value="ArfGAP_dom"/>
</dbReference>
<keyword evidence="1" id="KW-0343">GTPase activation</keyword>
<dbReference type="CDD" id="cd08204">
    <property type="entry name" value="ArfGap"/>
    <property type="match status" value="1"/>
</dbReference>
<proteinExistence type="predicted"/>
<feature type="region of interest" description="Disordered" evidence="6">
    <location>
        <begin position="132"/>
        <end position="160"/>
    </location>
</feature>
<evidence type="ECO:0000256" key="4">
    <source>
        <dbReference type="ARBA" id="ARBA00022833"/>
    </source>
</evidence>
<comment type="caution">
    <text evidence="9">The sequence shown here is derived from an EMBL/GenBank/DDBJ whole genome shotgun (WGS) entry which is preliminary data.</text>
</comment>
<feature type="compositionally biased region" description="Low complexity" evidence="6">
    <location>
        <begin position="433"/>
        <end position="449"/>
    </location>
</feature>
<gene>
    <name evidence="9" type="primary">GTS1</name>
    <name evidence="9" type="ORF">H4R34_000429</name>
</gene>
<dbReference type="SUPFAM" id="SSF46934">
    <property type="entry name" value="UBA-like"/>
    <property type="match status" value="1"/>
</dbReference>
<protein>
    <submittedName>
        <fullName evidence="9">Gtpase activating protein</fullName>
    </submittedName>
</protein>
<feature type="compositionally biased region" description="Polar residues" evidence="6">
    <location>
        <begin position="391"/>
        <end position="407"/>
    </location>
</feature>
<sequence>MASMTSKDKKRMQEKHEKILVALTKEPANSVCADCNQPGPRWASWNLGVFLCIRCSGFHRKMGTHISRVKSISLDVWTPEQIESIQAKGNAVSNARYNPHADLHPPPSGDREMEQYIRNKYERKLFMNQSALESDATASRNHRAPPTPARPSGTSRTVPSETGMARLRSMGFNDEVKNATALRRAHGNLEQAIDFLVADSPGLDGSTTASTPKPSAAPTPKPDPMMDLLGLDDGFTSSSAAPGTSGQPQASGSMASLQSALACTTLSSQPSPAPLGLFPRPPGMNQPFLAQPVTKSPESTDANDFGQFTDASFFSQPAAPPAATPTAVSNASALSALSPGTAKFDKNSILSLYSTNKPAQPVAASNPMVMGLNVQASNANVWQTASPAQQPLTTQAPMPNLVSTPRGATTNLTAAPPAASSSLLDFGSFASPAPAKPADASFKSNSNPKSNKDLFGEFSDLLH</sequence>
<dbReference type="InterPro" id="IPR051718">
    <property type="entry name" value="ARF_GTPase-activating"/>
</dbReference>
<dbReference type="SMART" id="SM00165">
    <property type="entry name" value="UBA"/>
    <property type="match status" value="1"/>
</dbReference>
<dbReference type="SMART" id="SM00105">
    <property type="entry name" value="ArfGap"/>
    <property type="match status" value="1"/>
</dbReference>
<evidence type="ECO:0000259" key="7">
    <source>
        <dbReference type="PROSITE" id="PS50030"/>
    </source>
</evidence>
<dbReference type="InterPro" id="IPR009060">
    <property type="entry name" value="UBA-like_sf"/>
</dbReference>
<dbReference type="PROSITE" id="PS50030">
    <property type="entry name" value="UBA"/>
    <property type="match status" value="1"/>
</dbReference>
<dbReference type="OrthoDB" id="10266696at2759"/>
<keyword evidence="2" id="KW-0479">Metal-binding</keyword>
<evidence type="ECO:0000256" key="3">
    <source>
        <dbReference type="ARBA" id="ARBA00022771"/>
    </source>
</evidence>
<keyword evidence="4" id="KW-0862">Zinc</keyword>
<dbReference type="FunFam" id="1.10.220.150:FF:000009">
    <property type="entry name" value="stromal membrane-associated protein 1 isoform X1"/>
    <property type="match status" value="1"/>
</dbReference>
<dbReference type="PANTHER" id="PTHR45705:SF1">
    <property type="entry name" value="FI20236P1"/>
    <property type="match status" value="1"/>
</dbReference>
<reference evidence="9" key="1">
    <citation type="submission" date="2022-07" db="EMBL/GenBank/DDBJ databases">
        <title>Phylogenomic reconstructions and comparative analyses of Kickxellomycotina fungi.</title>
        <authorList>
            <person name="Reynolds N.K."/>
            <person name="Stajich J.E."/>
            <person name="Barry K."/>
            <person name="Grigoriev I.V."/>
            <person name="Crous P."/>
            <person name="Smith M.E."/>
        </authorList>
    </citation>
    <scope>NUCLEOTIDE SEQUENCE</scope>
    <source>
        <strain evidence="9">RSA 567</strain>
    </source>
</reference>
<dbReference type="InterPro" id="IPR037278">
    <property type="entry name" value="ARFGAP/RecO"/>
</dbReference>
<evidence type="ECO:0000256" key="2">
    <source>
        <dbReference type="ARBA" id="ARBA00022723"/>
    </source>
</evidence>
<dbReference type="Gene3D" id="1.10.8.10">
    <property type="entry name" value="DNA helicase RuvA subunit, C-terminal domain"/>
    <property type="match status" value="1"/>
</dbReference>
<dbReference type="GO" id="GO:0005096">
    <property type="term" value="F:GTPase activator activity"/>
    <property type="evidence" value="ECO:0007669"/>
    <property type="project" value="UniProtKB-KW"/>
</dbReference>
<feature type="compositionally biased region" description="Basic and acidic residues" evidence="6">
    <location>
        <begin position="450"/>
        <end position="463"/>
    </location>
</feature>
<dbReference type="GO" id="GO:0005737">
    <property type="term" value="C:cytoplasm"/>
    <property type="evidence" value="ECO:0007669"/>
    <property type="project" value="TreeGrafter"/>
</dbReference>
<evidence type="ECO:0000313" key="9">
    <source>
        <dbReference type="EMBL" id="KAJ1984809.1"/>
    </source>
</evidence>
<dbReference type="Gene3D" id="1.10.220.150">
    <property type="entry name" value="Arf GTPase activating protein"/>
    <property type="match status" value="1"/>
</dbReference>
<dbReference type="PRINTS" id="PR00405">
    <property type="entry name" value="REVINTRACTNG"/>
</dbReference>
<dbReference type="SUPFAM" id="SSF57863">
    <property type="entry name" value="ArfGap/RecO-like zinc finger"/>
    <property type="match status" value="1"/>
</dbReference>
<keyword evidence="3 5" id="KW-0863">Zinc-finger</keyword>
<keyword evidence="10" id="KW-1185">Reference proteome</keyword>
<name>A0A9W8B5C7_9FUNG</name>
<feature type="region of interest" description="Disordered" evidence="6">
    <location>
        <begin position="391"/>
        <end position="411"/>
    </location>
</feature>
<dbReference type="GO" id="GO:0008270">
    <property type="term" value="F:zinc ion binding"/>
    <property type="evidence" value="ECO:0007669"/>
    <property type="project" value="UniProtKB-KW"/>
</dbReference>
<dbReference type="AlphaFoldDB" id="A0A9W8B5C7"/>
<dbReference type="EMBL" id="JANBQB010000010">
    <property type="protein sequence ID" value="KAJ1984809.1"/>
    <property type="molecule type" value="Genomic_DNA"/>
</dbReference>
<evidence type="ECO:0000256" key="1">
    <source>
        <dbReference type="ARBA" id="ARBA00022468"/>
    </source>
</evidence>
<evidence type="ECO:0000259" key="8">
    <source>
        <dbReference type="PROSITE" id="PS50115"/>
    </source>
</evidence>
<dbReference type="PANTHER" id="PTHR45705">
    <property type="entry name" value="FI20236P1"/>
    <property type="match status" value="1"/>
</dbReference>
<feature type="compositionally biased region" description="Low complexity" evidence="6">
    <location>
        <begin position="225"/>
        <end position="234"/>
    </location>
</feature>
<feature type="domain" description="UBA" evidence="7">
    <location>
        <begin position="157"/>
        <end position="199"/>
    </location>
</feature>
<feature type="region of interest" description="Disordered" evidence="6">
    <location>
        <begin position="203"/>
        <end position="305"/>
    </location>
</feature>
<accession>A0A9W8B5C7</accession>
<dbReference type="Proteomes" id="UP001151582">
    <property type="component" value="Unassembled WGS sequence"/>
</dbReference>
<feature type="domain" description="Arf-GAP" evidence="8">
    <location>
        <begin position="17"/>
        <end position="136"/>
    </location>
</feature>
<feature type="compositionally biased region" description="Polar residues" evidence="6">
    <location>
        <begin position="293"/>
        <end position="302"/>
    </location>
</feature>
<evidence type="ECO:0000256" key="5">
    <source>
        <dbReference type="PROSITE-ProRule" id="PRU00288"/>
    </source>
</evidence>
<dbReference type="InterPro" id="IPR038508">
    <property type="entry name" value="ArfGAP_dom_sf"/>
</dbReference>
<evidence type="ECO:0000313" key="10">
    <source>
        <dbReference type="Proteomes" id="UP001151582"/>
    </source>
</evidence>
<evidence type="ECO:0000256" key="6">
    <source>
        <dbReference type="SAM" id="MobiDB-lite"/>
    </source>
</evidence>
<dbReference type="InterPro" id="IPR015940">
    <property type="entry name" value="UBA"/>
</dbReference>
<dbReference type="PROSITE" id="PS50115">
    <property type="entry name" value="ARFGAP"/>
    <property type="match status" value="1"/>
</dbReference>
<dbReference type="Pfam" id="PF00627">
    <property type="entry name" value="UBA"/>
    <property type="match status" value="1"/>
</dbReference>
<feature type="region of interest" description="Disordered" evidence="6">
    <location>
        <begin position="433"/>
        <end position="463"/>
    </location>
</feature>
<feature type="compositionally biased region" description="Polar residues" evidence="6">
    <location>
        <begin position="235"/>
        <end position="270"/>
    </location>
</feature>